<dbReference type="InterPro" id="IPR000292">
    <property type="entry name" value="For/NO2_transpt"/>
</dbReference>
<dbReference type="InterPro" id="IPR023271">
    <property type="entry name" value="Aquaporin-like"/>
</dbReference>
<comment type="subcellular location">
    <subcellularLocation>
        <location evidence="1">Membrane</location>
        <topology evidence="1">Multi-pass membrane protein</topology>
    </subcellularLocation>
</comment>
<name>A0A7K3WNR2_9FLAO</name>
<evidence type="ECO:0000256" key="4">
    <source>
        <dbReference type="ARBA" id="ARBA00023136"/>
    </source>
</evidence>
<feature type="transmembrane region" description="Helical" evidence="5">
    <location>
        <begin position="160"/>
        <end position="182"/>
    </location>
</feature>
<evidence type="ECO:0000313" key="7">
    <source>
        <dbReference type="Proteomes" id="UP000486602"/>
    </source>
</evidence>
<dbReference type="GO" id="GO:0005886">
    <property type="term" value="C:plasma membrane"/>
    <property type="evidence" value="ECO:0007669"/>
    <property type="project" value="TreeGrafter"/>
</dbReference>
<evidence type="ECO:0000256" key="2">
    <source>
        <dbReference type="ARBA" id="ARBA00022692"/>
    </source>
</evidence>
<evidence type="ECO:0000256" key="3">
    <source>
        <dbReference type="ARBA" id="ARBA00022989"/>
    </source>
</evidence>
<protein>
    <submittedName>
        <fullName evidence="6">Formate/nitrite transporter family protein</fullName>
    </submittedName>
</protein>
<dbReference type="AlphaFoldDB" id="A0A7K3WNR2"/>
<organism evidence="6 7">
    <name type="scientific">Cryomorpha ignava</name>
    <dbReference type="NCBI Taxonomy" id="101383"/>
    <lineage>
        <taxon>Bacteria</taxon>
        <taxon>Pseudomonadati</taxon>
        <taxon>Bacteroidota</taxon>
        <taxon>Flavobacteriia</taxon>
        <taxon>Flavobacteriales</taxon>
        <taxon>Cryomorphaceae</taxon>
        <taxon>Cryomorpha</taxon>
    </lineage>
</organism>
<dbReference type="PANTHER" id="PTHR30520:SF2">
    <property type="entry name" value="INNER MEMBRANE PROTEIN YFDC"/>
    <property type="match status" value="1"/>
</dbReference>
<dbReference type="RefSeq" id="WP_163284367.1">
    <property type="nucleotide sequence ID" value="NZ_JAAGVY010000009.1"/>
</dbReference>
<dbReference type="Gene3D" id="1.20.1080.10">
    <property type="entry name" value="Glycerol uptake facilitator protein"/>
    <property type="match status" value="1"/>
</dbReference>
<dbReference type="Proteomes" id="UP000486602">
    <property type="component" value="Unassembled WGS sequence"/>
</dbReference>
<keyword evidence="4 5" id="KW-0472">Membrane</keyword>
<feature type="transmembrane region" description="Helical" evidence="5">
    <location>
        <begin position="67"/>
        <end position="90"/>
    </location>
</feature>
<dbReference type="GO" id="GO:0015499">
    <property type="term" value="F:formate transmembrane transporter activity"/>
    <property type="evidence" value="ECO:0007669"/>
    <property type="project" value="TreeGrafter"/>
</dbReference>
<evidence type="ECO:0000313" key="6">
    <source>
        <dbReference type="EMBL" id="NEN23290.1"/>
    </source>
</evidence>
<proteinExistence type="predicted"/>
<keyword evidence="3 5" id="KW-1133">Transmembrane helix</keyword>
<accession>A0A7K3WNR2</accession>
<evidence type="ECO:0000256" key="1">
    <source>
        <dbReference type="ARBA" id="ARBA00004141"/>
    </source>
</evidence>
<dbReference type="EMBL" id="JAAGVY010000009">
    <property type="protein sequence ID" value="NEN23290.1"/>
    <property type="molecule type" value="Genomic_DNA"/>
</dbReference>
<keyword evidence="7" id="KW-1185">Reference proteome</keyword>
<comment type="caution">
    <text evidence="6">The sequence shown here is derived from an EMBL/GenBank/DDBJ whole genome shotgun (WGS) entry which is preliminary data.</text>
</comment>
<sequence length="260" mass="28687">MSKSEDKPKDSKQVLREQLNESMQEYRRSNLNIFLSAVTAGLEIGFSILLMGILYTVFRNYLPDDLLHLVTAFGYPLGFIFVIIGGSQLFTEQTSLAVMPVLSGRVGFKDLFRLWLVVFTGNIIGGGLFAMLITWIGPAMNIIEVEAFTHFAKLLTDPEWYVVLGSATLAGWLMGLLSWLLFTSQESLTRIAVVALITLIIGFGKLHHCIVGSVEILCAMLSQHDFNAAVYGQTMLFSVIGNIIGGAFFVAVLKYSTIKS</sequence>
<feature type="transmembrane region" description="Helical" evidence="5">
    <location>
        <begin position="194"/>
        <end position="222"/>
    </location>
</feature>
<reference evidence="6 7" key="1">
    <citation type="submission" date="2020-02" db="EMBL/GenBank/DDBJ databases">
        <title>Out from the shadows clarifying the taxonomy of the family Cryomorphaceae and related taxa by utilizing the GTDB taxonomic framework.</title>
        <authorList>
            <person name="Bowman J.P."/>
        </authorList>
    </citation>
    <scope>NUCLEOTIDE SEQUENCE [LARGE SCALE GENOMIC DNA]</scope>
    <source>
        <strain evidence="6 7">QSSC 1-22</strain>
    </source>
</reference>
<keyword evidence="2 5" id="KW-0812">Transmembrane</keyword>
<evidence type="ECO:0000256" key="5">
    <source>
        <dbReference type="SAM" id="Phobius"/>
    </source>
</evidence>
<dbReference type="PANTHER" id="PTHR30520">
    <property type="entry name" value="FORMATE TRANSPORTER-RELATED"/>
    <property type="match status" value="1"/>
</dbReference>
<feature type="transmembrane region" description="Helical" evidence="5">
    <location>
        <begin position="228"/>
        <end position="253"/>
    </location>
</feature>
<gene>
    <name evidence="6" type="ORF">G3O08_07235</name>
</gene>
<feature type="transmembrane region" description="Helical" evidence="5">
    <location>
        <begin position="111"/>
        <end position="140"/>
    </location>
</feature>
<feature type="transmembrane region" description="Helical" evidence="5">
    <location>
        <begin position="33"/>
        <end position="55"/>
    </location>
</feature>
<dbReference type="Pfam" id="PF01226">
    <property type="entry name" value="Form_Nir_trans"/>
    <property type="match status" value="1"/>
</dbReference>